<proteinExistence type="inferred from homology"/>
<dbReference type="SMART" id="SM00382">
    <property type="entry name" value="AAA"/>
    <property type="match status" value="1"/>
</dbReference>
<organism evidence="6 7">
    <name type="scientific">Saccharomycopsis crataegensis</name>
    <dbReference type="NCBI Taxonomy" id="43959"/>
    <lineage>
        <taxon>Eukaryota</taxon>
        <taxon>Fungi</taxon>
        <taxon>Dikarya</taxon>
        <taxon>Ascomycota</taxon>
        <taxon>Saccharomycotina</taxon>
        <taxon>Saccharomycetes</taxon>
        <taxon>Saccharomycopsidaceae</taxon>
        <taxon>Saccharomycopsis</taxon>
    </lineage>
</organism>
<dbReference type="Pfam" id="PF22606">
    <property type="entry name" value="Cdc6-ORC-like_ATPase_lid"/>
    <property type="match status" value="1"/>
</dbReference>
<dbReference type="Gene3D" id="3.40.50.300">
    <property type="entry name" value="P-loop containing nucleotide triphosphate hydrolases"/>
    <property type="match status" value="1"/>
</dbReference>
<accession>A0AAV5QTZ3</accession>
<evidence type="ECO:0000256" key="1">
    <source>
        <dbReference type="ARBA" id="ARBA00006184"/>
    </source>
</evidence>
<dbReference type="GO" id="GO:0003688">
    <property type="term" value="F:DNA replication origin binding"/>
    <property type="evidence" value="ECO:0007669"/>
    <property type="project" value="TreeGrafter"/>
</dbReference>
<evidence type="ECO:0000259" key="5">
    <source>
        <dbReference type="SMART" id="SM00382"/>
    </source>
</evidence>
<dbReference type="GO" id="GO:0006270">
    <property type="term" value="P:DNA replication initiation"/>
    <property type="evidence" value="ECO:0007669"/>
    <property type="project" value="UniProtKB-UniRule"/>
</dbReference>
<dbReference type="AlphaFoldDB" id="A0AAV5QTZ3"/>
<comment type="similarity">
    <text evidence="1 3">Belongs to the CDC6/cdc18 family.</text>
</comment>
<dbReference type="SUPFAM" id="SSF52540">
    <property type="entry name" value="P-loop containing nucleoside triphosphate hydrolases"/>
    <property type="match status" value="1"/>
</dbReference>
<dbReference type="GO" id="GO:0016887">
    <property type="term" value="F:ATP hydrolysis activity"/>
    <property type="evidence" value="ECO:0007669"/>
    <property type="project" value="InterPro"/>
</dbReference>
<evidence type="ECO:0000256" key="4">
    <source>
        <dbReference type="SAM" id="MobiDB-lite"/>
    </source>
</evidence>
<dbReference type="GeneID" id="90076032"/>
<dbReference type="PANTHER" id="PTHR10763">
    <property type="entry name" value="CELL DIVISION CONTROL PROTEIN 6-RELATED"/>
    <property type="match status" value="1"/>
</dbReference>
<feature type="region of interest" description="Disordered" evidence="4">
    <location>
        <begin position="1"/>
        <end position="34"/>
    </location>
</feature>
<evidence type="ECO:0000313" key="7">
    <source>
        <dbReference type="Proteomes" id="UP001360560"/>
    </source>
</evidence>
<feature type="domain" description="AAA+ ATPase" evidence="5">
    <location>
        <begin position="179"/>
        <end position="358"/>
    </location>
</feature>
<evidence type="ECO:0000256" key="2">
    <source>
        <dbReference type="ARBA" id="ARBA00022705"/>
    </source>
</evidence>
<sequence length="645" mass="71945">MGLKRKSSSLSVQPAKRQNSNIASGLLSPPQTPSVSRLAGKAVMMSSSLSTMEATPSSFGLLTPSYEEHTITEDVEDKATIGEMEYAIQNKENIHPELFSEKELQLIKEVEAFDDRHNIKTPETNSLKDSVYTKAKKLFSKCVDITTTSSQKTNFCLIGREKEYSAIESFLIKNIQNNASDFLYISGPPGCGKTQQVSYILDRLVSTGTGEPGRSYFEISFDDKEVKKITVTKINCMRLSNLNEIFEEFLKNFGINAKKIGTYPKYLELEHELSAKELFTLLISEEEFSDNNVIILDELDAVLNNSKSNADKQLVFDFFLLAKPKKDADTRLVLVGIANALNLIDKIAPRLKHNGLKTSMVQFLPYTTDKIVDIVKQKLLSLCENEKQLKQLKNPNDFPIINFSALQLCAKKTASNTGDLRKVFDILYRSIEAVETNTRKQYLSNPEKQLHEFYCLTPTDAPKVSISHIAKICSTSLNGISCVSRLKTINLYQSVILICLAKIEQQKNEQLLVQKHKSILQDSNTNSPQLLGSSSIKTLPAATMRRPSALRASSSIKTTINITELFTFYKKTARKDKNIPSTLTKPEVTEILSTLNTIGLVNVLNKGSHTNINSQTVISCCGVGLGDLNKFTDSKFEILKSLLKV</sequence>
<dbReference type="RefSeq" id="XP_064855053.1">
    <property type="nucleotide sequence ID" value="XM_064998981.1"/>
</dbReference>
<reference evidence="6 7" key="1">
    <citation type="journal article" date="2023" name="Elife">
        <title>Identification of key yeast species and microbe-microbe interactions impacting larval growth of Drosophila in the wild.</title>
        <authorList>
            <person name="Mure A."/>
            <person name="Sugiura Y."/>
            <person name="Maeda R."/>
            <person name="Honda K."/>
            <person name="Sakurai N."/>
            <person name="Takahashi Y."/>
            <person name="Watada M."/>
            <person name="Katoh T."/>
            <person name="Gotoh A."/>
            <person name="Gotoh Y."/>
            <person name="Taniguchi I."/>
            <person name="Nakamura K."/>
            <person name="Hayashi T."/>
            <person name="Katayama T."/>
            <person name="Uemura T."/>
            <person name="Hattori Y."/>
        </authorList>
    </citation>
    <scope>NUCLEOTIDE SEQUENCE [LARGE SCALE GENOMIC DNA]</scope>
    <source>
        <strain evidence="6 7">SC-9</strain>
    </source>
</reference>
<dbReference type="PANTHER" id="PTHR10763:SF26">
    <property type="entry name" value="CELL DIVISION CONTROL PROTEIN 6 HOMOLOG"/>
    <property type="match status" value="1"/>
</dbReference>
<dbReference type="PIRSF" id="PIRSF001767">
    <property type="entry name" value="Cdc6"/>
    <property type="match status" value="1"/>
</dbReference>
<dbReference type="InterPro" id="IPR049945">
    <property type="entry name" value="AAA_22"/>
</dbReference>
<dbReference type="GO" id="GO:0033314">
    <property type="term" value="P:mitotic DNA replication checkpoint signaling"/>
    <property type="evidence" value="ECO:0007669"/>
    <property type="project" value="TreeGrafter"/>
</dbReference>
<feature type="compositionally biased region" description="Polar residues" evidence="4">
    <location>
        <begin position="8"/>
        <end position="23"/>
    </location>
</feature>
<dbReference type="InterPro" id="IPR054425">
    <property type="entry name" value="Cdc6_ORC1-like_ATPase_lid"/>
</dbReference>
<protein>
    <recommendedName>
        <fullName evidence="3">Cell division control protein</fullName>
    </recommendedName>
</protein>
<keyword evidence="7" id="KW-1185">Reference proteome</keyword>
<dbReference type="Pfam" id="PF13401">
    <property type="entry name" value="AAA_22"/>
    <property type="match status" value="1"/>
</dbReference>
<dbReference type="InterPro" id="IPR003593">
    <property type="entry name" value="AAA+_ATPase"/>
</dbReference>
<gene>
    <name evidence="6" type="ORF">DASC09_053820</name>
</gene>
<dbReference type="InterPro" id="IPR016314">
    <property type="entry name" value="Cdc6/18"/>
</dbReference>
<evidence type="ECO:0000313" key="6">
    <source>
        <dbReference type="EMBL" id="GMM38057.1"/>
    </source>
</evidence>
<dbReference type="Gene3D" id="1.10.8.60">
    <property type="match status" value="1"/>
</dbReference>
<dbReference type="GO" id="GO:0005634">
    <property type="term" value="C:nucleus"/>
    <property type="evidence" value="ECO:0007669"/>
    <property type="project" value="TreeGrafter"/>
</dbReference>
<dbReference type="GO" id="GO:0051301">
    <property type="term" value="P:cell division"/>
    <property type="evidence" value="ECO:0007669"/>
    <property type="project" value="UniProtKB-UniRule"/>
</dbReference>
<dbReference type="Proteomes" id="UP001360560">
    <property type="component" value="Unassembled WGS sequence"/>
</dbReference>
<keyword evidence="2" id="KW-0235">DNA replication</keyword>
<evidence type="ECO:0000256" key="3">
    <source>
        <dbReference type="PIRNR" id="PIRNR001767"/>
    </source>
</evidence>
<dbReference type="InterPro" id="IPR027417">
    <property type="entry name" value="P-loop_NTPase"/>
</dbReference>
<dbReference type="InterPro" id="IPR050311">
    <property type="entry name" value="ORC1/CDC6"/>
</dbReference>
<name>A0AAV5QTZ3_9ASCO</name>
<comment type="caution">
    <text evidence="6">The sequence shown here is derived from an EMBL/GenBank/DDBJ whole genome shotgun (WGS) entry which is preliminary data.</text>
</comment>
<dbReference type="EMBL" id="BTFZ01000013">
    <property type="protein sequence ID" value="GMM38057.1"/>
    <property type="molecule type" value="Genomic_DNA"/>
</dbReference>